<dbReference type="Proteomes" id="UP001165960">
    <property type="component" value="Unassembled WGS sequence"/>
</dbReference>
<name>A0ACC2TMT8_9FUNG</name>
<evidence type="ECO:0000313" key="2">
    <source>
        <dbReference type="Proteomes" id="UP001165960"/>
    </source>
</evidence>
<organism evidence="1 2">
    <name type="scientific">Entomophthora muscae</name>
    <dbReference type="NCBI Taxonomy" id="34485"/>
    <lineage>
        <taxon>Eukaryota</taxon>
        <taxon>Fungi</taxon>
        <taxon>Fungi incertae sedis</taxon>
        <taxon>Zoopagomycota</taxon>
        <taxon>Entomophthoromycotina</taxon>
        <taxon>Entomophthoromycetes</taxon>
        <taxon>Entomophthorales</taxon>
        <taxon>Entomophthoraceae</taxon>
        <taxon>Entomophthora</taxon>
    </lineage>
</organism>
<gene>
    <name evidence="1" type="ORF">DSO57_1031176</name>
</gene>
<protein>
    <submittedName>
        <fullName evidence="1">Uncharacterized protein</fullName>
    </submittedName>
</protein>
<dbReference type="EMBL" id="QTSX02002351">
    <property type="protein sequence ID" value="KAJ9075905.1"/>
    <property type="molecule type" value="Genomic_DNA"/>
</dbReference>
<comment type="caution">
    <text evidence="1">The sequence shown here is derived from an EMBL/GenBank/DDBJ whole genome shotgun (WGS) entry which is preliminary data.</text>
</comment>
<evidence type="ECO:0000313" key="1">
    <source>
        <dbReference type="EMBL" id="KAJ9075905.1"/>
    </source>
</evidence>
<accession>A0ACC2TMT8</accession>
<keyword evidence="2" id="KW-1185">Reference proteome</keyword>
<proteinExistence type="predicted"/>
<reference evidence="1" key="1">
    <citation type="submission" date="2022-04" db="EMBL/GenBank/DDBJ databases">
        <title>Genome of the entomopathogenic fungus Entomophthora muscae.</title>
        <authorList>
            <person name="Elya C."/>
            <person name="Lovett B.R."/>
            <person name="Lee E."/>
            <person name="Macias A.M."/>
            <person name="Hajek A.E."/>
            <person name="De Bivort B.L."/>
            <person name="Kasson M.T."/>
            <person name="De Fine Licht H.H."/>
            <person name="Stajich J.E."/>
        </authorList>
    </citation>
    <scope>NUCLEOTIDE SEQUENCE</scope>
    <source>
        <strain evidence="1">Berkeley</strain>
    </source>
</reference>
<sequence length="249" mass="28121">MVLLQKCLSYMEDDFPRLASDGFVELHFQSQDEDFSSLTESLKASLSLSNVEAIFYQVRSKSMTTIQNLGQRDDAVFLSKVAMESSIYSQRDLTRGLKALTPSMFSSFCDTFMNNTKVFFLIQGNRHASKPLRLVAEIWSVDPIVEGVRSVFGATKGLQLPLNVKRNGALKRSRIDSSLSQENGTLIFRVSKFHLPNVQAKCHLLVYLINGYKPYNSTWLHSHGAHLQRSNDFGIVSLCYWAAKPYHAP</sequence>